<dbReference type="AlphaFoldDB" id="A0A255YN59"/>
<dbReference type="OrthoDB" id="152369at2"/>
<gene>
    <name evidence="3" type="ORF">CHU93_06670</name>
</gene>
<feature type="transmembrane region" description="Helical" evidence="2">
    <location>
        <begin position="101"/>
        <end position="122"/>
    </location>
</feature>
<keyword evidence="2" id="KW-1133">Transmembrane helix</keyword>
<evidence type="ECO:0000256" key="1">
    <source>
        <dbReference type="SAM" id="MobiDB-lite"/>
    </source>
</evidence>
<keyword evidence="2" id="KW-0812">Transmembrane</keyword>
<accession>A0A255YN59</accession>
<dbReference type="Pfam" id="PF12291">
    <property type="entry name" value="DUF3623"/>
    <property type="match status" value="1"/>
</dbReference>
<name>A0A255YN59_9SPHN</name>
<organism evidence="3 4">
    <name type="scientific">Sandarakinorhabdus cyanobacteriorum</name>
    <dbReference type="NCBI Taxonomy" id="1981098"/>
    <lineage>
        <taxon>Bacteria</taxon>
        <taxon>Pseudomonadati</taxon>
        <taxon>Pseudomonadota</taxon>
        <taxon>Alphaproteobacteria</taxon>
        <taxon>Sphingomonadales</taxon>
        <taxon>Sphingosinicellaceae</taxon>
        <taxon>Sandarakinorhabdus</taxon>
    </lineage>
</organism>
<feature type="transmembrane region" description="Helical" evidence="2">
    <location>
        <begin position="178"/>
        <end position="197"/>
    </location>
</feature>
<feature type="region of interest" description="Disordered" evidence="1">
    <location>
        <begin position="251"/>
        <end position="281"/>
    </location>
</feature>
<dbReference type="InterPro" id="IPR017496">
    <property type="entry name" value="Photo_alph_chp2"/>
</dbReference>
<feature type="transmembrane region" description="Helical" evidence="2">
    <location>
        <begin position="209"/>
        <end position="230"/>
    </location>
</feature>
<proteinExistence type="predicted"/>
<keyword evidence="2" id="KW-0472">Membrane</keyword>
<dbReference type="NCBIfam" id="TIGR03055">
    <property type="entry name" value="photo_alph_chp2"/>
    <property type="match status" value="1"/>
</dbReference>
<protein>
    <recommendedName>
        <fullName evidence="5">DUF3623 domain-containing protein</fullName>
    </recommendedName>
</protein>
<dbReference type="EMBL" id="NOXT01000100">
    <property type="protein sequence ID" value="OYQ30696.1"/>
    <property type="molecule type" value="Genomic_DNA"/>
</dbReference>
<sequence length="281" mass="30808">MPLLFATVLWFVATGFVLWLDKLPSHTWPVSITMATVASGFAMGGIIATAEETSPWAAYVAFACALVLWGWHELSFLMGFVTGPNREPCPPGARGWQRFRLAAATLIYHEVAMFLCLIALVAATWGKANQTATLTFLLLFVMRLSAKFNIFAGVPHLSTEMMPDHMRYLASYFRIAPPRWFFVASVSGIAVLAAWLADQALSSRDGIATGYALAFALVALAFLEHGFLVVPWQDTAMFRWAIPEHLRQPARPTVSPAMTESSNVSGQTDTNPLAVRQNAVP</sequence>
<dbReference type="Proteomes" id="UP000216991">
    <property type="component" value="Unassembled WGS sequence"/>
</dbReference>
<evidence type="ECO:0000313" key="3">
    <source>
        <dbReference type="EMBL" id="OYQ30696.1"/>
    </source>
</evidence>
<evidence type="ECO:0000256" key="2">
    <source>
        <dbReference type="SAM" id="Phobius"/>
    </source>
</evidence>
<evidence type="ECO:0008006" key="5">
    <source>
        <dbReference type="Google" id="ProtNLM"/>
    </source>
</evidence>
<feature type="transmembrane region" description="Helical" evidence="2">
    <location>
        <begin position="57"/>
        <end position="81"/>
    </location>
</feature>
<evidence type="ECO:0000313" key="4">
    <source>
        <dbReference type="Proteomes" id="UP000216991"/>
    </source>
</evidence>
<feature type="transmembrane region" description="Helical" evidence="2">
    <location>
        <begin position="31"/>
        <end position="50"/>
    </location>
</feature>
<comment type="caution">
    <text evidence="3">The sequence shown here is derived from an EMBL/GenBank/DDBJ whole genome shotgun (WGS) entry which is preliminary data.</text>
</comment>
<feature type="compositionally biased region" description="Polar residues" evidence="1">
    <location>
        <begin position="256"/>
        <end position="271"/>
    </location>
</feature>
<reference evidence="3 4" key="1">
    <citation type="submission" date="2017-07" db="EMBL/GenBank/DDBJ databases">
        <title>Sandarakinorhabdus cyanobacteriorum sp. nov., a novel bacterium isolated from cyanobacterial aggregates in a eutrophic lake.</title>
        <authorList>
            <person name="Cai H."/>
        </authorList>
    </citation>
    <scope>NUCLEOTIDE SEQUENCE [LARGE SCALE GENOMIC DNA]</scope>
    <source>
        <strain evidence="3 4">TH057</strain>
    </source>
</reference>
<keyword evidence="4" id="KW-1185">Reference proteome</keyword>
<feature type="transmembrane region" description="Helical" evidence="2">
    <location>
        <begin position="134"/>
        <end position="158"/>
    </location>
</feature>